<dbReference type="OMA" id="PSHFSHG"/>
<gene>
    <name evidence="2" type="ORF">C3747_115g193</name>
</gene>
<comment type="caution">
    <text evidence="2">The sequence shown here is derived from an EMBL/GenBank/DDBJ whole genome shotgun (WGS) entry which is preliminary data.</text>
</comment>
<dbReference type="VEuPathDB" id="TriTrypDB:TcYC6_0086720"/>
<dbReference type="Gene3D" id="3.30.2160.10">
    <property type="entry name" value="Hect, E3 ligase catalytic domain"/>
    <property type="match status" value="1"/>
</dbReference>
<evidence type="ECO:0000313" key="2">
    <source>
        <dbReference type="EMBL" id="PWV06373.1"/>
    </source>
</evidence>
<dbReference type="VEuPathDB" id="TriTrypDB:C3747_115g193"/>
<protein>
    <recommendedName>
        <fullName evidence="1">HECT domain-containing protein</fullName>
    </recommendedName>
</protein>
<evidence type="ECO:0000313" key="3">
    <source>
        <dbReference type="Proteomes" id="UP000246078"/>
    </source>
</evidence>
<dbReference type="Pfam" id="PF00632">
    <property type="entry name" value="HECT"/>
    <property type="match status" value="1"/>
</dbReference>
<sequence>MCSKEILSACAPTFEDIALENRKLLELLGILPNNRAVLHSLMQMMSCMGELSNLAYNNETSLSPFEQGEVRAVVGKMAVCLATFGEAFDINVGQAAMDTLADQFHRASNSTLGRSRAERKKSFLSTLVAEDTAKEEGKSHAHARPNILLSPTSNRDFFGFLDELVTYSRSDFEKAELKWVAPLPDGTIQELVENGSAINVQYNDLPKYLECVQRYRNARTNEANRNKPEAETAPFVTSQRVKSASVPILPDNSQHDKERPISSPGVMDGGLMSPGTLMFPSASDTSVAKADIGDFSSAELCSSDADFCAKVEGLKRGQVTGLQIAQLNLTFSVPRNGRLVELIPNGIHVKVTSANVAEFLRLLGDKSVNQCGRIRRMESIKKIEVTGAGSQDLSREKDKFSPTHFSKDIFAPYEDRTSFLVDFDASDEILPIFIKEREQQQRRAESQYVRVVCQGDLKAWRAIIDEVQNNPAALKKYGVTFCVPAAVVVDATEEEQITKVHELMRGGISTPVEDSQLWLFSRLIEQFSHSFS</sequence>
<dbReference type="VEuPathDB" id="TriTrypDB:TcCL_ESM09023"/>
<dbReference type="AlphaFoldDB" id="A0A2V2WEY7"/>
<proteinExistence type="predicted"/>
<dbReference type="VEuPathDB" id="TriTrypDB:TCSYLVIO_003665"/>
<dbReference type="VEuPathDB" id="TriTrypDB:TcCLB.504769.70"/>
<dbReference type="VEuPathDB" id="TriTrypDB:Tc_MARK_2419"/>
<dbReference type="VEuPathDB" id="TriTrypDB:TcCLB.503647.9"/>
<feature type="domain" description="HECT" evidence="1">
    <location>
        <begin position="297"/>
        <end position="368"/>
    </location>
</feature>
<evidence type="ECO:0000259" key="1">
    <source>
        <dbReference type="Pfam" id="PF00632"/>
    </source>
</evidence>
<organism evidence="2 3">
    <name type="scientific">Trypanosoma cruzi</name>
    <dbReference type="NCBI Taxonomy" id="5693"/>
    <lineage>
        <taxon>Eukaryota</taxon>
        <taxon>Discoba</taxon>
        <taxon>Euglenozoa</taxon>
        <taxon>Kinetoplastea</taxon>
        <taxon>Metakinetoplastina</taxon>
        <taxon>Trypanosomatida</taxon>
        <taxon>Trypanosomatidae</taxon>
        <taxon>Trypanosoma</taxon>
        <taxon>Schizotrypanum</taxon>
    </lineage>
</organism>
<dbReference type="GO" id="GO:0004842">
    <property type="term" value="F:ubiquitin-protein transferase activity"/>
    <property type="evidence" value="ECO:0007669"/>
    <property type="project" value="InterPro"/>
</dbReference>
<dbReference type="OrthoDB" id="241049at2759"/>
<dbReference type="VEuPathDB" id="TriTrypDB:TCDM_08494"/>
<dbReference type="InterPro" id="IPR000569">
    <property type="entry name" value="HECT_dom"/>
</dbReference>
<name>A0A2V2WEY7_TRYCR</name>
<dbReference type="SMR" id="A0A2V2WEY7"/>
<dbReference type="VEuPathDB" id="TriTrypDB:TcBrA4_0097500"/>
<dbReference type="VEuPathDB" id="TriTrypDB:C4B63_180g1"/>
<dbReference type="Proteomes" id="UP000246078">
    <property type="component" value="Unassembled WGS sequence"/>
</dbReference>
<dbReference type="VEuPathDB" id="TriTrypDB:BCY84_12234"/>
<dbReference type="VEuPathDB" id="TriTrypDB:TcG_08690"/>
<reference evidence="2 3" key="1">
    <citation type="journal article" date="2018" name="Microb. Genom.">
        <title>Expanding an expanded genome: long-read sequencing of Trypanosoma cruzi.</title>
        <authorList>
            <person name="Berna L."/>
            <person name="Rodriguez M."/>
            <person name="Chiribao M.L."/>
            <person name="Parodi-Talice A."/>
            <person name="Pita S."/>
            <person name="Rijo G."/>
            <person name="Alvarez-Valin F."/>
            <person name="Robello C."/>
        </authorList>
    </citation>
    <scope>NUCLEOTIDE SEQUENCE [LARGE SCALE GENOMIC DNA]</scope>
    <source>
        <strain evidence="2 3">TCC</strain>
    </source>
</reference>
<dbReference type="VEuPathDB" id="TriTrypDB:ECC02_004536"/>
<dbReference type="EMBL" id="PRFC01000115">
    <property type="protein sequence ID" value="PWV06373.1"/>
    <property type="molecule type" value="Genomic_DNA"/>
</dbReference>
<accession>A0A2V2WEY7</accession>